<comment type="similarity">
    <text evidence="2">Belongs to the TDE1 family.</text>
</comment>
<comment type="subcellular location">
    <subcellularLocation>
        <location evidence="1">Membrane</location>
        <topology evidence="1">Multi-pass membrane protein</topology>
    </subcellularLocation>
</comment>
<evidence type="ECO:0000313" key="8">
    <source>
        <dbReference type="Proteomes" id="UP000583929"/>
    </source>
</evidence>
<feature type="transmembrane region" description="Helical" evidence="6">
    <location>
        <begin position="12"/>
        <end position="31"/>
    </location>
</feature>
<keyword evidence="8" id="KW-1185">Reference proteome</keyword>
<evidence type="ECO:0000256" key="2">
    <source>
        <dbReference type="ARBA" id="ARBA00006665"/>
    </source>
</evidence>
<evidence type="ECO:0000256" key="4">
    <source>
        <dbReference type="ARBA" id="ARBA00022989"/>
    </source>
</evidence>
<dbReference type="GO" id="GO:0016020">
    <property type="term" value="C:membrane"/>
    <property type="evidence" value="ECO:0007669"/>
    <property type="project" value="UniProtKB-SubCell"/>
</dbReference>
<comment type="caution">
    <text evidence="7">The sequence shown here is derived from an EMBL/GenBank/DDBJ whole genome shotgun (WGS) entry which is preliminary data.</text>
</comment>
<protein>
    <submittedName>
        <fullName evidence="7">Uncharacterized protein</fullName>
    </submittedName>
</protein>
<dbReference type="InterPro" id="IPR005016">
    <property type="entry name" value="TDE1/TMS"/>
</dbReference>
<keyword evidence="3 6" id="KW-0812">Transmembrane</keyword>
<name>A0A7J6H1C5_CANSA</name>
<evidence type="ECO:0000313" key="7">
    <source>
        <dbReference type="EMBL" id="KAF4388895.1"/>
    </source>
</evidence>
<evidence type="ECO:0000256" key="3">
    <source>
        <dbReference type="ARBA" id="ARBA00022692"/>
    </source>
</evidence>
<accession>A0A7J6H1C5</accession>
<evidence type="ECO:0000256" key="5">
    <source>
        <dbReference type="ARBA" id="ARBA00023136"/>
    </source>
</evidence>
<feature type="transmembrane region" description="Helical" evidence="6">
    <location>
        <begin position="59"/>
        <end position="81"/>
    </location>
</feature>
<feature type="transmembrane region" description="Helical" evidence="6">
    <location>
        <begin position="155"/>
        <end position="172"/>
    </location>
</feature>
<keyword evidence="5 6" id="KW-0472">Membrane</keyword>
<proteinExistence type="inferred from homology"/>
<organism evidence="7 8">
    <name type="scientific">Cannabis sativa</name>
    <name type="common">Hemp</name>
    <name type="synonym">Marijuana</name>
    <dbReference type="NCBI Taxonomy" id="3483"/>
    <lineage>
        <taxon>Eukaryota</taxon>
        <taxon>Viridiplantae</taxon>
        <taxon>Streptophyta</taxon>
        <taxon>Embryophyta</taxon>
        <taxon>Tracheophyta</taxon>
        <taxon>Spermatophyta</taxon>
        <taxon>Magnoliopsida</taxon>
        <taxon>eudicotyledons</taxon>
        <taxon>Gunneridae</taxon>
        <taxon>Pentapetalae</taxon>
        <taxon>rosids</taxon>
        <taxon>fabids</taxon>
        <taxon>Rosales</taxon>
        <taxon>Cannabaceae</taxon>
        <taxon>Cannabis</taxon>
    </lineage>
</organism>
<evidence type="ECO:0000256" key="6">
    <source>
        <dbReference type="SAM" id="Phobius"/>
    </source>
</evidence>
<keyword evidence="4 6" id="KW-1133">Transmembrane helix</keyword>
<dbReference type="Proteomes" id="UP000583929">
    <property type="component" value="Unassembled WGS sequence"/>
</dbReference>
<evidence type="ECO:0000256" key="1">
    <source>
        <dbReference type="ARBA" id="ARBA00004141"/>
    </source>
</evidence>
<dbReference type="Pfam" id="PF03348">
    <property type="entry name" value="Serinc"/>
    <property type="match status" value="1"/>
</dbReference>
<dbReference type="AlphaFoldDB" id="A0A7J6H1C5"/>
<dbReference type="EMBL" id="JAATIQ010000070">
    <property type="protein sequence ID" value="KAF4388895.1"/>
    <property type="molecule type" value="Genomic_DNA"/>
</dbReference>
<reference evidence="7 8" key="1">
    <citation type="journal article" date="2020" name="bioRxiv">
        <title>Sequence and annotation of 42 cannabis genomes reveals extensive copy number variation in cannabinoid synthesis and pathogen resistance genes.</title>
        <authorList>
            <person name="Mckernan K.J."/>
            <person name="Helbert Y."/>
            <person name="Kane L.T."/>
            <person name="Ebling H."/>
            <person name="Zhang L."/>
            <person name="Liu B."/>
            <person name="Eaton Z."/>
            <person name="Mclaughlin S."/>
            <person name="Kingan S."/>
            <person name="Baybayan P."/>
            <person name="Concepcion G."/>
            <person name="Jordan M."/>
            <person name="Riva A."/>
            <person name="Barbazuk W."/>
            <person name="Harkins T."/>
        </authorList>
    </citation>
    <scope>NUCLEOTIDE SEQUENCE [LARGE SCALE GENOMIC DNA]</scope>
    <source>
        <strain evidence="8">cv. Jamaican Lion 4</strain>
        <tissue evidence="7">Leaf</tissue>
    </source>
</reference>
<feature type="transmembrane region" description="Helical" evidence="6">
    <location>
        <begin position="118"/>
        <end position="135"/>
    </location>
</feature>
<gene>
    <name evidence="7" type="ORF">G4B88_029205</name>
</gene>
<sequence length="216" mass="24495">MDRFWVVECSPVITGVGGMIGSSLIGASGIVQEELGGGFWPEFPEPVARRQFQSLAPDYFFLFKLCFCWISFTDGMTHGLAMMSDSDRQNEQPDEPDAFTDSSISLSQSQSERQFQSLAPDYFFLFKLCFCWISFTDGMTHGLAMMSDSETISKFGSGLFLLVQVVLLLDFVHRWNDTWVGYDERFWGVDEEAILKELPVDLRGDINLILCLDLVR</sequence>